<sequence>MKTKQVNIRLTEEERDQFKALALAHGVDASDYFRSKVFDHDLSTINSDMKSTEDLEKRARAAEKIIKKTELEKRLPEHILRRLAYLSSINQKLDFIVENIPQLLQPHEKSEANDLTNYLEELQQLLHGDF</sequence>
<dbReference type="AlphaFoldDB" id="A0A845GR52"/>
<organism evidence="1 2">
    <name type="scientific">Duganella vulcania</name>
    <dbReference type="NCBI Taxonomy" id="2692166"/>
    <lineage>
        <taxon>Bacteria</taxon>
        <taxon>Pseudomonadati</taxon>
        <taxon>Pseudomonadota</taxon>
        <taxon>Betaproteobacteria</taxon>
        <taxon>Burkholderiales</taxon>
        <taxon>Oxalobacteraceae</taxon>
        <taxon>Telluria group</taxon>
        <taxon>Duganella</taxon>
    </lineage>
</organism>
<gene>
    <name evidence="1" type="ORF">GTP90_19620</name>
</gene>
<evidence type="ECO:0000313" key="1">
    <source>
        <dbReference type="EMBL" id="MYM96075.1"/>
    </source>
</evidence>
<dbReference type="InterPro" id="IPR053842">
    <property type="entry name" value="NikA-like"/>
</dbReference>
<name>A0A845GR52_9BURK</name>
<dbReference type="Proteomes" id="UP000447355">
    <property type="component" value="Unassembled WGS sequence"/>
</dbReference>
<accession>A0A845GR52</accession>
<reference evidence="1" key="1">
    <citation type="submission" date="2019-12" db="EMBL/GenBank/DDBJ databases">
        <title>Novel species isolated from a subtropical stream in China.</title>
        <authorList>
            <person name="Lu H."/>
        </authorList>
    </citation>
    <scope>NUCLEOTIDE SEQUENCE [LARGE SCALE GENOMIC DNA]</scope>
    <source>
        <strain evidence="1">FT81W</strain>
    </source>
</reference>
<evidence type="ECO:0000313" key="2">
    <source>
        <dbReference type="Proteomes" id="UP000447355"/>
    </source>
</evidence>
<evidence type="ECO:0008006" key="3">
    <source>
        <dbReference type="Google" id="ProtNLM"/>
    </source>
</evidence>
<dbReference type="Pfam" id="PF21983">
    <property type="entry name" value="NikA-like"/>
    <property type="match status" value="1"/>
</dbReference>
<proteinExistence type="predicted"/>
<comment type="caution">
    <text evidence="1">The sequence shown here is derived from an EMBL/GenBank/DDBJ whole genome shotgun (WGS) entry which is preliminary data.</text>
</comment>
<protein>
    <recommendedName>
        <fullName evidence="3">Mobilization protein</fullName>
    </recommendedName>
</protein>
<dbReference type="RefSeq" id="WP_161085150.1">
    <property type="nucleotide sequence ID" value="NZ_WWCX01000038.1"/>
</dbReference>
<dbReference type="EMBL" id="WWCX01000038">
    <property type="protein sequence ID" value="MYM96075.1"/>
    <property type="molecule type" value="Genomic_DNA"/>
</dbReference>